<reference evidence="2 3" key="1">
    <citation type="submission" date="2020-08" db="EMBL/GenBank/DDBJ databases">
        <title>Genomic Encyclopedia of Type Strains, Phase IV (KMG-IV): sequencing the most valuable type-strain genomes for metagenomic binning, comparative biology and taxonomic classification.</title>
        <authorList>
            <person name="Goeker M."/>
        </authorList>
    </citation>
    <scope>NUCLEOTIDE SEQUENCE [LARGE SCALE GENOMIC DNA]</scope>
    <source>
        <strain evidence="2 3">DSM 24105</strain>
    </source>
</reference>
<dbReference type="AlphaFoldDB" id="A0A7W6F6L0"/>
<dbReference type="RefSeq" id="WP_183504518.1">
    <property type="nucleotide sequence ID" value="NZ_BSPG01000001.1"/>
</dbReference>
<proteinExistence type="predicted"/>
<gene>
    <name evidence="2" type="ORF">GGR33_002022</name>
</gene>
<evidence type="ECO:0000313" key="3">
    <source>
        <dbReference type="Proteomes" id="UP000517759"/>
    </source>
</evidence>
<comment type="caution">
    <text evidence="2">The sequence shown here is derived from an EMBL/GenBank/DDBJ whole genome shotgun (WGS) entry which is preliminary data.</text>
</comment>
<feature type="chain" id="PRO_5030510499" evidence="1">
    <location>
        <begin position="21"/>
        <end position="50"/>
    </location>
</feature>
<dbReference type="EMBL" id="JACIDN010000003">
    <property type="protein sequence ID" value="MBB3902527.1"/>
    <property type="molecule type" value="Genomic_DNA"/>
</dbReference>
<sequence>MTSKLSFHWLLTLLALAVPAALGPCRPTKDSEAPATTQQAASDVVFRHYL</sequence>
<feature type="signal peptide" evidence="1">
    <location>
        <begin position="1"/>
        <end position="20"/>
    </location>
</feature>
<protein>
    <submittedName>
        <fullName evidence="2">Uncharacterized protein</fullName>
    </submittedName>
</protein>
<evidence type="ECO:0000313" key="2">
    <source>
        <dbReference type="EMBL" id="MBB3902527.1"/>
    </source>
</evidence>
<organism evidence="2 3">
    <name type="scientific">Methylobacterium brachythecii</name>
    <dbReference type="NCBI Taxonomy" id="1176177"/>
    <lineage>
        <taxon>Bacteria</taxon>
        <taxon>Pseudomonadati</taxon>
        <taxon>Pseudomonadota</taxon>
        <taxon>Alphaproteobacteria</taxon>
        <taxon>Hyphomicrobiales</taxon>
        <taxon>Methylobacteriaceae</taxon>
        <taxon>Methylobacterium</taxon>
    </lineage>
</organism>
<accession>A0A7W6F6L0</accession>
<evidence type="ECO:0000256" key="1">
    <source>
        <dbReference type="SAM" id="SignalP"/>
    </source>
</evidence>
<dbReference type="Proteomes" id="UP000517759">
    <property type="component" value="Unassembled WGS sequence"/>
</dbReference>
<keyword evidence="1" id="KW-0732">Signal</keyword>
<name>A0A7W6F6L0_9HYPH</name>